<gene>
    <name evidence="2" type="ORF">EGS84_14060</name>
    <name evidence="1" type="ORF">I5687_02665</name>
</gene>
<organism evidence="2 3">
    <name type="scientific">Citrobacter koseri</name>
    <name type="common">Citrobacter diversus</name>
    <dbReference type="NCBI Taxonomy" id="545"/>
    <lineage>
        <taxon>Bacteria</taxon>
        <taxon>Pseudomonadati</taxon>
        <taxon>Pseudomonadota</taxon>
        <taxon>Gammaproteobacteria</taxon>
        <taxon>Enterobacterales</taxon>
        <taxon>Enterobacteriaceae</taxon>
        <taxon>Citrobacter</taxon>
    </lineage>
</organism>
<dbReference type="SUPFAM" id="SSF51126">
    <property type="entry name" value="Pectin lyase-like"/>
    <property type="match status" value="1"/>
</dbReference>
<dbReference type="AlphaFoldDB" id="A0AAQ0V833"/>
<evidence type="ECO:0000313" key="2">
    <source>
        <dbReference type="EMBL" id="RSC17980.1"/>
    </source>
</evidence>
<evidence type="ECO:0000313" key="1">
    <source>
        <dbReference type="EMBL" id="MBJ9866851.1"/>
    </source>
</evidence>
<proteinExistence type="predicted"/>
<dbReference type="EMBL" id="RKIT01000002">
    <property type="protein sequence ID" value="RSC17980.1"/>
    <property type="molecule type" value="Genomic_DNA"/>
</dbReference>
<dbReference type="RefSeq" id="WP_060937472.1">
    <property type="nucleotide sequence ID" value="NZ_ABTEQQ020000001.1"/>
</dbReference>
<accession>A0AAQ0V833</accession>
<reference evidence="1" key="3">
    <citation type="submission" date="2020-11" db="EMBL/GenBank/DDBJ databases">
        <title>Enhanced detection system for hospital associated transmission using whole genome sequencing surveillance.</title>
        <authorList>
            <person name="Harrison L.H."/>
            <person name="Van Tyne D."/>
            <person name="Marsh J.W."/>
            <person name="Griffith M.P."/>
            <person name="Snyder D.J."/>
            <person name="Cooper V.S."/>
            <person name="Mustapha M."/>
        </authorList>
    </citation>
    <scope>NUCLEOTIDE SEQUENCE</scope>
    <source>
        <strain evidence="1">CB00014</strain>
    </source>
</reference>
<dbReference type="EMBL" id="JADVNV010000001">
    <property type="protein sequence ID" value="MBJ9866851.1"/>
    <property type="molecule type" value="Genomic_DNA"/>
</dbReference>
<evidence type="ECO:0000313" key="3">
    <source>
        <dbReference type="Proteomes" id="UP000282299"/>
    </source>
</evidence>
<reference evidence="3" key="1">
    <citation type="submission" date="2018-10" db="EMBL/GenBank/DDBJ databases">
        <title>FDA dAtabase for Regulatory Grade micrObial Sequences (FDA-ARGOS): Supporting development and validation of Infectious Disease Dx tests.</title>
        <authorList>
            <person name="Goldberg B."/>
            <person name="Campos J."/>
            <person name="Tallon L."/>
            <person name="Sadzewicz L."/>
            <person name="Zhao X."/>
            <person name="Vavikolanu K."/>
            <person name="Mehta A."/>
            <person name="Aluvathingal J."/>
            <person name="Nadendla S."/>
            <person name="Geyer C."/>
            <person name="Nandy P."/>
            <person name="Yan Y."/>
            <person name="Sichtig H."/>
        </authorList>
    </citation>
    <scope>NUCLEOTIDE SEQUENCE [LARGE SCALE GENOMIC DNA]</scope>
    <source>
        <strain evidence="3">FDAARGOS_526</strain>
    </source>
</reference>
<dbReference type="InterPro" id="IPR011050">
    <property type="entry name" value="Pectin_lyase_fold/virulence"/>
</dbReference>
<protein>
    <recommendedName>
        <fullName evidence="4">Pectate lyase superfamily protein</fullName>
    </recommendedName>
</protein>
<sequence>MTTYNTNEPLGSASAKVLYDNAQNFDHLSNDRVNETWDDRFGVPRLTWHGMEVKHSEQMDSFENEFNNFLVNSGYQFLGDYEDGPLTFSARNQYTRYEGQYWRLNTETDVPFTTTGTDATSWELDVTHFSLIDGDTLRQEITNGTLPYGEDTIGNIFGRTLKYFGAVGDGETDDTAALLLADEWSISTGRPVYVRAGEYKILNAEIGGHYIFDSGAWIVNETLGATDNILISRNSLKLHGLNARVGCIAWPTSGNYGNALLIGGYYQPADDSGLVSDVEVYDFTIIGTTTAFSGQAMEGLGNIENVKVKRGKCIGQGTGMLFHWGGDVDLSNPHTGTVTYSHHPRNIEVEDVQFLSADGVTPRAIGLYFSACYNVKANNIYGERCPALISAKPGDVYEQVAVARDKGKVHTGIDIRNCHSRLPPDTNSAMIAITGVPDTYRTTETRLSALDPSSPSDINAENITVDLGTAAYTNPMILVRGAKNVKGSFNVVGGKNTVNPWALIDYTVKSKIRVSGSCPGGVSGRGYSSSVSDHAQHCDESVTYSSSMVGFKLQTFTQTGITLQSAVSVGNTSVSVQSTADAIIFYGAMLYSGAAYIGKVTRTTWLTAGVTNTIPVTKSSNAVSSGSAITSYLTSEGLKVTGTISGFMYNIQSTNTWGIDFAVNIERGYRGGILCDGTYCRSAKFSGSYDGVGWEDGAAVNVNIHVTATTVRNVTINGCRFDADETNPTIDNHVLFSTTGHAGVIISENTGTNPSAVAFSIGNSTVAEAYSMQQIFGNHINGIQAPVATATGLYVGGYYRGAVRNNAVPTAGYWNVGDKLDRVTIVAGGQEGWVCSAAGSPGTWVGYGVVASS</sequence>
<dbReference type="InterPro" id="IPR012334">
    <property type="entry name" value="Pectin_lyas_fold"/>
</dbReference>
<name>A0AAQ0V833_CITKO</name>
<dbReference type="Proteomes" id="UP000282299">
    <property type="component" value="Unassembled WGS sequence"/>
</dbReference>
<dbReference type="Gene3D" id="2.160.20.10">
    <property type="entry name" value="Single-stranded right-handed beta-helix, Pectin lyase-like"/>
    <property type="match status" value="1"/>
</dbReference>
<reference evidence="2" key="2">
    <citation type="submission" date="2018-10" db="EMBL/GenBank/DDBJ databases">
        <title>FDA dAtabase for Regulatory Grade micrObial Sequences (FDA-ARGOS): Supporting development and validation of Infectious Disease Dx tests.</title>
        <authorList>
            <person name="Campos J."/>
            <person name="Goldberg B."/>
            <person name="Tallon L.J."/>
            <person name="Sadzewicz L."/>
            <person name="Zhao X."/>
            <person name="Vavikolanu K."/>
            <person name="Mehta A."/>
            <person name="Aluvathingal J."/>
            <person name="Nadendla S."/>
            <person name="Geyer C."/>
            <person name="Nandy P."/>
            <person name="Yan Y."/>
            <person name="Sichtig H."/>
        </authorList>
    </citation>
    <scope>NUCLEOTIDE SEQUENCE</scope>
    <source>
        <strain evidence="2">FDAARGOS_526</strain>
    </source>
</reference>
<comment type="caution">
    <text evidence="2">The sequence shown here is derived from an EMBL/GenBank/DDBJ whole genome shotgun (WGS) entry which is preliminary data.</text>
</comment>
<dbReference type="Proteomes" id="UP000807555">
    <property type="component" value="Unassembled WGS sequence"/>
</dbReference>
<evidence type="ECO:0008006" key="4">
    <source>
        <dbReference type="Google" id="ProtNLM"/>
    </source>
</evidence>